<dbReference type="AlphaFoldDB" id="A0A2X2T745"/>
<dbReference type="GO" id="GO:0009055">
    <property type="term" value="F:electron transfer activity"/>
    <property type="evidence" value="ECO:0007669"/>
    <property type="project" value="InterPro"/>
</dbReference>
<protein>
    <recommendedName>
        <fullName evidence="4">Soluble cytochrome b562</fullName>
    </recommendedName>
</protein>
<dbReference type="SUPFAM" id="SSF47175">
    <property type="entry name" value="Cytochromes"/>
    <property type="match status" value="1"/>
</dbReference>
<dbReference type="InterPro" id="IPR009155">
    <property type="entry name" value="Cyt_b562"/>
</dbReference>
<proteinExistence type="inferred from homology"/>
<dbReference type="Proteomes" id="UP000251197">
    <property type="component" value="Unassembled WGS sequence"/>
</dbReference>
<evidence type="ECO:0000256" key="1">
    <source>
        <dbReference type="ARBA" id="ARBA00001970"/>
    </source>
</evidence>
<dbReference type="Gene3D" id="1.20.120.10">
    <property type="entry name" value="Cytochrome c/b562"/>
    <property type="match status" value="1"/>
</dbReference>
<dbReference type="GO" id="GO:0005506">
    <property type="term" value="F:iron ion binding"/>
    <property type="evidence" value="ECO:0007669"/>
    <property type="project" value="InterPro"/>
</dbReference>
<evidence type="ECO:0000313" key="8">
    <source>
        <dbReference type="Proteomes" id="UP000251197"/>
    </source>
</evidence>
<evidence type="ECO:0000256" key="2">
    <source>
        <dbReference type="ARBA" id="ARBA00002028"/>
    </source>
</evidence>
<dbReference type="STRING" id="158822.LH23_07355"/>
<keyword evidence="5" id="KW-0479">Metal-binding</keyword>
<evidence type="ECO:0000256" key="6">
    <source>
        <dbReference type="ARBA" id="ARBA00022729"/>
    </source>
</evidence>
<comment type="function">
    <text evidence="2">Electron-transport protein of unknown function.</text>
</comment>
<accession>A0A2X2T745</accession>
<evidence type="ECO:0000256" key="5">
    <source>
        <dbReference type="ARBA" id="ARBA00022617"/>
    </source>
</evidence>
<keyword evidence="6" id="KW-0732">Signal</keyword>
<dbReference type="GO" id="GO:0042597">
    <property type="term" value="C:periplasmic space"/>
    <property type="evidence" value="ECO:0007669"/>
    <property type="project" value="InterPro"/>
</dbReference>
<comment type="cofactor">
    <cofactor evidence="1">
        <name>heme b</name>
        <dbReference type="ChEBI" id="CHEBI:60344"/>
    </cofactor>
</comment>
<name>A0A2X2T745_9ENTR</name>
<dbReference type="InterPro" id="IPR010980">
    <property type="entry name" value="Cyt_c/b562"/>
</dbReference>
<keyword evidence="5" id="KW-0349">Heme</keyword>
<comment type="similarity">
    <text evidence="3">Belongs to the cytochrome b562 family.</text>
</comment>
<evidence type="ECO:0000256" key="4">
    <source>
        <dbReference type="ARBA" id="ARBA00016003"/>
    </source>
</evidence>
<sequence length="68" mass="7870">MRRKGRRQSWKMKQPTSANMKEYRHGFDILVGQIDGALKLANEGKVTEAQAAAADFKTTRDTYHKKFR</sequence>
<keyword evidence="5" id="KW-0408">Iron</keyword>
<reference evidence="7 8" key="1">
    <citation type="submission" date="2018-06" db="EMBL/GenBank/DDBJ databases">
        <authorList>
            <consortium name="Pathogen Informatics"/>
            <person name="Doyle S."/>
        </authorList>
    </citation>
    <scope>NUCLEOTIDE SEQUENCE [LARGE SCALE GENOMIC DNA]</scope>
    <source>
        <strain evidence="7 8">NCTC12120</strain>
    </source>
</reference>
<evidence type="ECO:0000256" key="3">
    <source>
        <dbReference type="ARBA" id="ARBA00005523"/>
    </source>
</evidence>
<evidence type="ECO:0000313" key="7">
    <source>
        <dbReference type="EMBL" id="SQA97851.1"/>
    </source>
</evidence>
<gene>
    <name evidence="7" type="primary">cybC_1</name>
    <name evidence="7" type="ORF">NCTC12120_01697</name>
</gene>
<dbReference type="Pfam" id="PF07361">
    <property type="entry name" value="Cytochrom_B562"/>
    <property type="match status" value="1"/>
</dbReference>
<dbReference type="GO" id="GO:0020037">
    <property type="term" value="F:heme binding"/>
    <property type="evidence" value="ECO:0007669"/>
    <property type="project" value="InterPro"/>
</dbReference>
<organism evidence="7 8">
    <name type="scientific">Cedecea neteri</name>
    <dbReference type="NCBI Taxonomy" id="158822"/>
    <lineage>
        <taxon>Bacteria</taxon>
        <taxon>Pseudomonadati</taxon>
        <taxon>Pseudomonadota</taxon>
        <taxon>Gammaproteobacteria</taxon>
        <taxon>Enterobacterales</taxon>
        <taxon>Enterobacteriaceae</taxon>
        <taxon>Cedecea</taxon>
    </lineage>
</organism>
<dbReference type="EMBL" id="UAVU01000003">
    <property type="protein sequence ID" value="SQA97851.1"/>
    <property type="molecule type" value="Genomic_DNA"/>
</dbReference>
<dbReference type="GO" id="GO:0022900">
    <property type="term" value="P:electron transport chain"/>
    <property type="evidence" value="ECO:0007669"/>
    <property type="project" value="InterPro"/>
</dbReference>